<comment type="caution">
    <text evidence="2">The sequence shown here is derived from an EMBL/GenBank/DDBJ whole genome shotgun (WGS) entry which is preliminary data.</text>
</comment>
<dbReference type="RefSeq" id="WP_007625933.1">
    <property type="nucleotide sequence ID" value="NZ_BAEO01000070.1"/>
</dbReference>
<dbReference type="Pfam" id="PF22352">
    <property type="entry name" value="K319L-like_PKD"/>
    <property type="match status" value="1"/>
</dbReference>
<evidence type="ECO:0000313" key="2">
    <source>
        <dbReference type="EMBL" id="GAC22245.1"/>
    </source>
</evidence>
<dbReference type="EMBL" id="BAEO01000070">
    <property type="protein sequence ID" value="GAC22245.1"/>
    <property type="molecule type" value="Genomic_DNA"/>
</dbReference>
<sequence length="647" mass="69354">MKHISSRTFLLRNMLLGSLLLGCGSDSDPEPTPTDNTTNSAPAVSITGENTVQEGQVLTLTANASDADGSISSVKWSTTSSDISLTGDDTTSVSFTAPDTDSDVSLTLDVLITDNDGATATQSVTITITPIESLLTITGSVTDGIDVEVTIGEQVFSSLVDENGTYSIAIMIDESLKSHLALLSVLGDSSINPEVEFVSQLGSLASLIEQADSDNILTEDENFGVNITNVTTAEYALLTSDGTTFITDAELTSALSGIDNEQKNTLAALIDIILTDNDFSLPSGVSTTLDLVSDNATASTFEQDVITQSPTLIAETISSIINDNSLTSESDIVGTWKIGSDVLTFTRSGHYVHITTEAEEGGDGKIGYEIGTYSWDQSTGVLNYMTAEDSNGDSGLHDEFEEPLDTQAVLSSTLTATENTLAINDGSDTFNAPHLTSDSNPIVGGFYLDYTNFSNDLSMQITLDDNKTIWLTSWNGELPAGISYLYIMQDYSYDAETRLRIVHSQNVYVDGIIVQQTTEEVGRALTNVQGDVLSSIDENGVRFIKNSYTTTDQDYLNTDDVIGDFDGINGEDSFSVTFNADGTALANGEVVLQWEVTYGQLLLISESFTQIWSPTTLASDIWQFNITEYTAEGDFDRSNVGSLTKSQ</sequence>
<dbReference type="InterPro" id="IPR013783">
    <property type="entry name" value="Ig-like_fold"/>
</dbReference>
<keyword evidence="3" id="KW-1185">Reference proteome</keyword>
<protein>
    <recommendedName>
        <fullName evidence="4">PKD/Chitinase domain-containing protein</fullName>
    </recommendedName>
</protein>
<proteinExistence type="predicted"/>
<dbReference type="OrthoDB" id="6275896at2"/>
<organism evidence="2 3">
    <name type="scientific">Paraglaciecola arctica BSs20135</name>
    <dbReference type="NCBI Taxonomy" id="493475"/>
    <lineage>
        <taxon>Bacteria</taxon>
        <taxon>Pseudomonadati</taxon>
        <taxon>Pseudomonadota</taxon>
        <taxon>Gammaproteobacteria</taxon>
        <taxon>Alteromonadales</taxon>
        <taxon>Alteromonadaceae</taxon>
        <taxon>Paraglaciecola</taxon>
    </lineage>
</organism>
<dbReference type="Gene3D" id="2.60.40.10">
    <property type="entry name" value="Immunoglobulins"/>
    <property type="match status" value="1"/>
</dbReference>
<evidence type="ECO:0000256" key="1">
    <source>
        <dbReference type="SAM" id="MobiDB-lite"/>
    </source>
</evidence>
<gene>
    <name evidence="2" type="ORF">GARC_5310</name>
</gene>
<dbReference type="PROSITE" id="PS51257">
    <property type="entry name" value="PROKAR_LIPOPROTEIN"/>
    <property type="match status" value="1"/>
</dbReference>
<dbReference type="AlphaFoldDB" id="K6ZFQ7"/>
<accession>K6ZFQ7</accession>
<dbReference type="Proteomes" id="UP000006327">
    <property type="component" value="Unassembled WGS sequence"/>
</dbReference>
<name>K6ZFQ7_9ALTE</name>
<dbReference type="STRING" id="493475.GARC_5310"/>
<evidence type="ECO:0008006" key="4">
    <source>
        <dbReference type="Google" id="ProtNLM"/>
    </source>
</evidence>
<feature type="region of interest" description="Disordered" evidence="1">
    <location>
        <begin position="24"/>
        <end position="46"/>
    </location>
</feature>
<evidence type="ECO:0000313" key="3">
    <source>
        <dbReference type="Proteomes" id="UP000006327"/>
    </source>
</evidence>
<reference evidence="2 3" key="1">
    <citation type="journal article" date="2017" name="Antonie Van Leeuwenhoek">
        <title>Rhizobium rhizosphaerae sp. nov., a novel species isolated from rice rhizosphere.</title>
        <authorList>
            <person name="Zhao J.J."/>
            <person name="Zhang J."/>
            <person name="Zhang R.J."/>
            <person name="Zhang C.W."/>
            <person name="Yin H.Q."/>
            <person name="Zhang X.X."/>
        </authorList>
    </citation>
    <scope>NUCLEOTIDE SEQUENCE [LARGE SCALE GENOMIC DNA]</scope>
    <source>
        <strain evidence="2 3">BSs20135</strain>
    </source>
</reference>
<dbReference type="eggNOG" id="COG5184">
    <property type="taxonomic scope" value="Bacteria"/>
</dbReference>